<organism evidence="2 3">
    <name type="scientific">Amycolatopsis keratiniphila subsp. keratiniphila</name>
    <dbReference type="NCBI Taxonomy" id="227715"/>
    <lineage>
        <taxon>Bacteria</taxon>
        <taxon>Bacillati</taxon>
        <taxon>Actinomycetota</taxon>
        <taxon>Actinomycetes</taxon>
        <taxon>Pseudonocardiales</taxon>
        <taxon>Pseudonocardiaceae</taxon>
        <taxon>Amycolatopsis</taxon>
        <taxon>Amycolatopsis japonica group</taxon>
    </lineage>
</organism>
<protein>
    <submittedName>
        <fullName evidence="2">Uncharacterized protein</fullName>
    </submittedName>
</protein>
<dbReference type="Proteomes" id="UP000076660">
    <property type="component" value="Unassembled WGS sequence"/>
</dbReference>
<feature type="region of interest" description="Disordered" evidence="1">
    <location>
        <begin position="134"/>
        <end position="178"/>
    </location>
</feature>
<gene>
    <name evidence="2" type="ORF">AVR91_0204260</name>
</gene>
<dbReference type="EMBL" id="LQMT02000006">
    <property type="protein sequence ID" value="ONF73949.1"/>
    <property type="molecule type" value="Genomic_DNA"/>
</dbReference>
<evidence type="ECO:0000313" key="2">
    <source>
        <dbReference type="EMBL" id="ONF73949.1"/>
    </source>
</evidence>
<evidence type="ECO:0000256" key="1">
    <source>
        <dbReference type="SAM" id="MobiDB-lite"/>
    </source>
</evidence>
<proteinExistence type="predicted"/>
<accession>A0A1W2M230</accession>
<sequence length="277" mass="31380">MMCRAKHDGGRRCPACTDPARRPLARIRQRIGRYDRAARRANEAEDWDTLLRYVELLDRDVAAHEAATAAATEPPASLPPSRAAEFTPAATVDLSDDQLAAALAELDDDPRAQEQVLDTLEWRDQLAQQRDAEIAAHEQEQERQRREREAAWQAAAEAEDASPLTNPARRPSRQLSAEQTCREEYDVHTYTSYLDAETECRGQLLNREGLARGIDPLSLFSGPAARARKYSSEELRAWWARNGRITYTEWRYQWLGRDSDREAARTAKFQSLGEATA</sequence>
<name>A0A1W2M230_9PSEU</name>
<dbReference type="AlphaFoldDB" id="A0A1W2M230"/>
<reference evidence="2 3" key="1">
    <citation type="submission" date="2016-12" db="EMBL/GenBank/DDBJ databases">
        <title>Amycolatopsis keratiniphila subsp. keratiniphila genome sequencing and assembly.</title>
        <authorList>
            <person name="Mayilraj S."/>
            <person name="Kaur N."/>
        </authorList>
    </citation>
    <scope>NUCLEOTIDE SEQUENCE [LARGE SCALE GENOMIC DNA]</scope>
    <source>
        <strain evidence="2 3">DSM 44409</strain>
    </source>
</reference>
<comment type="caution">
    <text evidence="2">The sequence shown here is derived from an EMBL/GenBank/DDBJ whole genome shotgun (WGS) entry which is preliminary data.</text>
</comment>
<evidence type="ECO:0000313" key="3">
    <source>
        <dbReference type="Proteomes" id="UP000076660"/>
    </source>
</evidence>
<feature type="compositionally biased region" description="Basic and acidic residues" evidence="1">
    <location>
        <begin position="134"/>
        <end position="150"/>
    </location>
</feature>